<dbReference type="InterPro" id="IPR041698">
    <property type="entry name" value="Methyltransf_25"/>
</dbReference>
<dbReference type="CDD" id="cd02440">
    <property type="entry name" value="AdoMet_MTases"/>
    <property type="match status" value="1"/>
</dbReference>
<feature type="domain" description="Methyltransferase" evidence="3">
    <location>
        <begin position="51"/>
        <end position="141"/>
    </location>
</feature>
<evidence type="ECO:0000259" key="3">
    <source>
        <dbReference type="Pfam" id="PF13649"/>
    </source>
</evidence>
<organism evidence="4 5">
    <name type="scientific">Saccharothrix coeruleofusca</name>
    <dbReference type="NCBI Taxonomy" id="33919"/>
    <lineage>
        <taxon>Bacteria</taxon>
        <taxon>Bacillati</taxon>
        <taxon>Actinomycetota</taxon>
        <taxon>Actinomycetes</taxon>
        <taxon>Pseudonocardiales</taxon>
        <taxon>Pseudonocardiaceae</taxon>
        <taxon>Saccharothrix</taxon>
    </lineage>
</organism>
<evidence type="ECO:0000256" key="2">
    <source>
        <dbReference type="ARBA" id="ARBA00022679"/>
    </source>
</evidence>
<evidence type="ECO:0000256" key="1">
    <source>
        <dbReference type="ARBA" id="ARBA00022603"/>
    </source>
</evidence>
<sequence>MTEPSYLTTTRASYDAVAAHYGAQYERELARRPLDRAMLAAFAELAGPGPVADVGCGPGHVTAHLRASGVEAFGVDLSPGMVARARELHPGLRFEEGSMTALGHADGSLTGVLAWYSLFHLPPEEVPTALAEFHRVLAPGGHLLLAFQLRDDHVDLDRWFDQEITLRFHRLVPDEVEELLRGAGFSPLARMTREPVEGEKPPRAYLLARK</sequence>
<dbReference type="AlphaFoldDB" id="A0A918AM40"/>
<evidence type="ECO:0000313" key="5">
    <source>
        <dbReference type="Proteomes" id="UP000639606"/>
    </source>
</evidence>
<name>A0A918AM40_9PSEU</name>
<dbReference type="EMBL" id="BMRG01000006">
    <property type="protein sequence ID" value="GGP59602.1"/>
    <property type="molecule type" value="Genomic_DNA"/>
</dbReference>
<keyword evidence="5" id="KW-1185">Reference proteome</keyword>
<dbReference type="PANTHER" id="PTHR43861:SF1">
    <property type="entry name" value="TRANS-ACONITATE 2-METHYLTRANSFERASE"/>
    <property type="match status" value="1"/>
</dbReference>
<dbReference type="Gene3D" id="3.40.50.150">
    <property type="entry name" value="Vaccinia Virus protein VP39"/>
    <property type="match status" value="1"/>
</dbReference>
<keyword evidence="1 4" id="KW-0489">Methyltransferase</keyword>
<dbReference type="InterPro" id="IPR029063">
    <property type="entry name" value="SAM-dependent_MTases_sf"/>
</dbReference>
<dbReference type="Proteomes" id="UP000639606">
    <property type="component" value="Unassembled WGS sequence"/>
</dbReference>
<dbReference type="GO" id="GO:0032259">
    <property type="term" value="P:methylation"/>
    <property type="evidence" value="ECO:0007669"/>
    <property type="project" value="UniProtKB-KW"/>
</dbReference>
<keyword evidence="2" id="KW-0808">Transferase</keyword>
<gene>
    <name evidence="4" type="ORF">GCM10010185_34950</name>
</gene>
<dbReference type="Pfam" id="PF13649">
    <property type="entry name" value="Methyltransf_25"/>
    <property type="match status" value="1"/>
</dbReference>
<reference evidence="4" key="2">
    <citation type="submission" date="2020-09" db="EMBL/GenBank/DDBJ databases">
        <authorList>
            <person name="Sun Q."/>
            <person name="Ohkuma M."/>
        </authorList>
    </citation>
    <scope>NUCLEOTIDE SEQUENCE</scope>
    <source>
        <strain evidence="4">JCM 3313</strain>
    </source>
</reference>
<comment type="caution">
    <text evidence="4">The sequence shown here is derived from an EMBL/GenBank/DDBJ whole genome shotgun (WGS) entry which is preliminary data.</text>
</comment>
<dbReference type="GO" id="GO:0008168">
    <property type="term" value="F:methyltransferase activity"/>
    <property type="evidence" value="ECO:0007669"/>
    <property type="project" value="UniProtKB-KW"/>
</dbReference>
<proteinExistence type="predicted"/>
<protein>
    <submittedName>
        <fullName evidence="4">Methyltransferase</fullName>
    </submittedName>
</protein>
<evidence type="ECO:0000313" key="4">
    <source>
        <dbReference type="EMBL" id="GGP59602.1"/>
    </source>
</evidence>
<accession>A0A918AM40</accession>
<dbReference type="PANTHER" id="PTHR43861">
    <property type="entry name" value="TRANS-ACONITATE 2-METHYLTRANSFERASE-RELATED"/>
    <property type="match status" value="1"/>
</dbReference>
<dbReference type="SUPFAM" id="SSF53335">
    <property type="entry name" value="S-adenosyl-L-methionine-dependent methyltransferases"/>
    <property type="match status" value="1"/>
</dbReference>
<reference evidence="4" key="1">
    <citation type="journal article" date="2014" name="Int. J. Syst. Evol. Microbiol.">
        <title>Complete genome sequence of Corynebacterium casei LMG S-19264T (=DSM 44701T), isolated from a smear-ripened cheese.</title>
        <authorList>
            <consortium name="US DOE Joint Genome Institute (JGI-PGF)"/>
            <person name="Walter F."/>
            <person name="Albersmeier A."/>
            <person name="Kalinowski J."/>
            <person name="Ruckert C."/>
        </authorList>
    </citation>
    <scope>NUCLEOTIDE SEQUENCE</scope>
    <source>
        <strain evidence="4">JCM 3313</strain>
    </source>
</reference>
<dbReference type="RefSeq" id="WP_189224339.1">
    <property type="nucleotide sequence ID" value="NZ_BMRG01000006.1"/>
</dbReference>